<gene>
    <name evidence="6" type="ORF">AVDCRST_MAG18-1625</name>
</gene>
<reference evidence="6" key="1">
    <citation type="submission" date="2020-02" db="EMBL/GenBank/DDBJ databases">
        <authorList>
            <person name="Meier V. D."/>
        </authorList>
    </citation>
    <scope>NUCLEOTIDE SEQUENCE</scope>
    <source>
        <strain evidence="6">AVDCRST_MAG18</strain>
    </source>
</reference>
<dbReference type="SUPFAM" id="SSF51679">
    <property type="entry name" value="Bacterial luciferase-like"/>
    <property type="match status" value="1"/>
</dbReference>
<dbReference type="GO" id="GO:0046306">
    <property type="term" value="P:alkanesulfonate catabolic process"/>
    <property type="evidence" value="ECO:0007669"/>
    <property type="project" value="TreeGrafter"/>
</dbReference>
<dbReference type="EMBL" id="CADCWN010000122">
    <property type="protein sequence ID" value="CAA9567590.1"/>
    <property type="molecule type" value="Genomic_DNA"/>
</dbReference>
<accession>A0A6J4V3K1</accession>
<dbReference type="PANTHER" id="PTHR42847:SF8">
    <property type="entry name" value="CONSERVED PROTEIN"/>
    <property type="match status" value="1"/>
</dbReference>
<sequence>MDDDVIVTALVVIDKAMGALGHRDDVRARASEAEVLTMAAARYFQNHLARALQVMQLCRYLSGPLSVSRFNRHLHALRGVHPWGGLPPSRIPVPRGRSDRRAPLLYSPPVADDRDDEALRQRIKEATMSGLKFGWVAPAVGPPESDHVPLVIYQQEEILPVAMQHFDSLWVCDHFYGFTRRSDPFVEGWTALTWLAAKYPNVQVGHHVLGVGYRNPALTGKMAATLQTMSGGRFILGIGAGWRDEEYHAYGYDFPRPAVRIAQLDEALQLMRLMWTEETPTFKGKHFQIEAAYAPPHPDPLPPILIGGNGEQLMLPLVGRQADMWNTGAGRGLESFTRKRDIIRRSAEAAGRDPSSIVLTVTREAPLPQTSDESAQWVEELQKWTAEGVSHILLDFGHVTSTEPVQRFVEEVMAPLR</sequence>
<dbReference type="GO" id="GO:0008726">
    <property type="term" value="F:alkanesulfonate monooxygenase activity"/>
    <property type="evidence" value="ECO:0007669"/>
    <property type="project" value="TreeGrafter"/>
</dbReference>
<dbReference type="InterPro" id="IPR036661">
    <property type="entry name" value="Luciferase-like_sf"/>
</dbReference>
<dbReference type="InterPro" id="IPR011251">
    <property type="entry name" value="Luciferase-like_dom"/>
</dbReference>
<keyword evidence="1" id="KW-0285">Flavoprotein</keyword>
<keyword evidence="4" id="KW-0503">Monooxygenase</keyword>
<dbReference type="Pfam" id="PF00296">
    <property type="entry name" value="Bac_luciferase"/>
    <property type="match status" value="1"/>
</dbReference>
<proteinExistence type="predicted"/>
<dbReference type="InterPro" id="IPR050172">
    <property type="entry name" value="SsuD_RutA_monooxygenase"/>
</dbReference>
<evidence type="ECO:0000256" key="2">
    <source>
        <dbReference type="ARBA" id="ARBA00022643"/>
    </source>
</evidence>
<protein>
    <recommendedName>
        <fullName evidence="5">Luciferase-like domain-containing protein</fullName>
    </recommendedName>
</protein>
<evidence type="ECO:0000259" key="5">
    <source>
        <dbReference type="Pfam" id="PF00296"/>
    </source>
</evidence>
<name>A0A6J4V3K1_9BACT</name>
<organism evidence="6">
    <name type="scientific">uncultured Thermomicrobiales bacterium</name>
    <dbReference type="NCBI Taxonomy" id="1645740"/>
    <lineage>
        <taxon>Bacteria</taxon>
        <taxon>Pseudomonadati</taxon>
        <taxon>Thermomicrobiota</taxon>
        <taxon>Thermomicrobia</taxon>
        <taxon>Thermomicrobiales</taxon>
        <taxon>environmental samples</taxon>
    </lineage>
</organism>
<evidence type="ECO:0000256" key="4">
    <source>
        <dbReference type="ARBA" id="ARBA00023033"/>
    </source>
</evidence>
<keyword evidence="2" id="KW-0288">FMN</keyword>
<evidence type="ECO:0000313" key="6">
    <source>
        <dbReference type="EMBL" id="CAA9567590.1"/>
    </source>
</evidence>
<keyword evidence="3" id="KW-0560">Oxidoreductase</keyword>
<evidence type="ECO:0000256" key="1">
    <source>
        <dbReference type="ARBA" id="ARBA00022630"/>
    </source>
</evidence>
<dbReference type="Gene3D" id="3.20.20.30">
    <property type="entry name" value="Luciferase-like domain"/>
    <property type="match status" value="1"/>
</dbReference>
<dbReference type="AlphaFoldDB" id="A0A6J4V3K1"/>
<dbReference type="PANTHER" id="PTHR42847">
    <property type="entry name" value="ALKANESULFONATE MONOOXYGENASE"/>
    <property type="match status" value="1"/>
</dbReference>
<evidence type="ECO:0000256" key="3">
    <source>
        <dbReference type="ARBA" id="ARBA00023002"/>
    </source>
</evidence>
<feature type="domain" description="Luciferase-like" evidence="5">
    <location>
        <begin position="166"/>
        <end position="380"/>
    </location>
</feature>